<dbReference type="InterPro" id="IPR036291">
    <property type="entry name" value="NAD(P)-bd_dom_sf"/>
</dbReference>
<comment type="pathway">
    <text evidence="1">Bacterial outer membrane biogenesis; LPS O-antigen biosynthesis.</text>
</comment>
<feature type="domain" description="NAD-dependent epimerase/dehydratase" evidence="3">
    <location>
        <begin position="5"/>
        <end position="250"/>
    </location>
</feature>
<dbReference type="Gene3D" id="3.40.50.720">
    <property type="entry name" value="NAD(P)-binding Rossmann-like Domain"/>
    <property type="match status" value="1"/>
</dbReference>
<name>A0A7W4K3G0_9PROT</name>
<evidence type="ECO:0000313" key="5">
    <source>
        <dbReference type="Proteomes" id="UP000530320"/>
    </source>
</evidence>
<dbReference type="InterPro" id="IPR001509">
    <property type="entry name" value="Epimerase_deHydtase"/>
</dbReference>
<organism evidence="4 5">
    <name type="scientific">Gluconacetobacter dulcium</name>
    <dbReference type="NCBI Taxonomy" id="2729096"/>
    <lineage>
        <taxon>Bacteria</taxon>
        <taxon>Pseudomonadati</taxon>
        <taxon>Pseudomonadota</taxon>
        <taxon>Alphaproteobacteria</taxon>
        <taxon>Acetobacterales</taxon>
        <taxon>Acetobacteraceae</taxon>
        <taxon>Gluconacetobacter</taxon>
    </lineage>
</organism>
<dbReference type="EMBL" id="JABEQP010000027">
    <property type="protein sequence ID" value="MBB2199686.1"/>
    <property type="molecule type" value="Genomic_DNA"/>
</dbReference>
<evidence type="ECO:0000256" key="1">
    <source>
        <dbReference type="ARBA" id="ARBA00005125"/>
    </source>
</evidence>
<evidence type="ECO:0000313" key="4">
    <source>
        <dbReference type="EMBL" id="MBB2199686.1"/>
    </source>
</evidence>
<evidence type="ECO:0000259" key="3">
    <source>
        <dbReference type="Pfam" id="PF01370"/>
    </source>
</evidence>
<accession>A0A7W4K3G0</accession>
<dbReference type="AlphaFoldDB" id="A0A7W4K3G0"/>
<dbReference type="Pfam" id="PF01370">
    <property type="entry name" value="Epimerase"/>
    <property type="match status" value="1"/>
</dbReference>
<dbReference type="SUPFAM" id="SSF51735">
    <property type="entry name" value="NAD(P)-binding Rossmann-fold domains"/>
    <property type="match status" value="1"/>
</dbReference>
<sequence length="321" mass="35684">MTKYLVTGSAGFLGFALAQKLSENPENTVFMVDNFVRGERDEAYMALCNKENVTELAVDLTSPQDVDTLPKDIDYVLHMAALNGTQNFYERPFDVVKHCTLPTVFLAEFYGKIGKLQRFLYAGTSESYASTVSIFGWSVPTAEDVPLSFSDVFNPRWSYGASKMHGEVATINASAHFKMPITIVRFHNAYGPRMGDKHVIPDFYNRAKRGVFELYGYEDTRSFIYVDDAVRATLALATAQTSVNEVVNVGGADEITMEALGRKMMEVAGFEGEIALHPSPAGSVKRRAPDLTKLKRLIGYEPEWSLEQGLATTAKFYLAEN</sequence>
<proteinExistence type="inferred from homology"/>
<reference evidence="4 5" key="1">
    <citation type="submission" date="2020-04" db="EMBL/GenBank/DDBJ databases">
        <title>Description of novel Gluconacetobacter.</title>
        <authorList>
            <person name="Sombolestani A."/>
        </authorList>
    </citation>
    <scope>NUCLEOTIDE SEQUENCE [LARGE SCALE GENOMIC DNA]</scope>
    <source>
        <strain evidence="4 5">LMG 22058</strain>
    </source>
</reference>
<protein>
    <submittedName>
        <fullName evidence="4">NAD-dependent epimerase/dehydratase family protein</fullName>
    </submittedName>
</protein>
<dbReference type="Proteomes" id="UP000530320">
    <property type="component" value="Unassembled WGS sequence"/>
</dbReference>
<gene>
    <name evidence="4" type="ORF">HLH44_20030</name>
</gene>
<comment type="caution">
    <text evidence="4">The sequence shown here is derived from an EMBL/GenBank/DDBJ whole genome shotgun (WGS) entry which is preliminary data.</text>
</comment>
<dbReference type="RefSeq" id="WP_183010600.1">
    <property type="nucleotide sequence ID" value="NZ_JABEQP010000027.1"/>
</dbReference>
<dbReference type="PANTHER" id="PTHR43000">
    <property type="entry name" value="DTDP-D-GLUCOSE 4,6-DEHYDRATASE-RELATED"/>
    <property type="match status" value="1"/>
</dbReference>
<comment type="similarity">
    <text evidence="2">Belongs to the NAD(P)-dependent epimerase/dehydratase family.</text>
</comment>
<evidence type="ECO:0000256" key="2">
    <source>
        <dbReference type="ARBA" id="ARBA00007637"/>
    </source>
</evidence>